<dbReference type="PANTHER" id="PTHR42866:SF1">
    <property type="entry name" value="SPORE COAT POLYSACCHARIDE BIOSYNTHESIS PROTEIN SPSF"/>
    <property type="match status" value="1"/>
</dbReference>
<dbReference type="EMBL" id="FOVL01000015">
    <property type="protein sequence ID" value="SFN73661.1"/>
    <property type="molecule type" value="Genomic_DNA"/>
</dbReference>
<protein>
    <submittedName>
        <fullName evidence="1">Spore coat polysaccharide biosynthesis protein SpsF</fullName>
    </submittedName>
</protein>
<organism evidence="1 2">
    <name type="scientific">Salegentibacter flavus</name>
    <dbReference type="NCBI Taxonomy" id="287099"/>
    <lineage>
        <taxon>Bacteria</taxon>
        <taxon>Pseudomonadati</taxon>
        <taxon>Bacteroidota</taxon>
        <taxon>Flavobacteriia</taxon>
        <taxon>Flavobacteriales</taxon>
        <taxon>Flavobacteriaceae</taxon>
        <taxon>Salegentibacter</taxon>
    </lineage>
</organism>
<dbReference type="SUPFAM" id="SSF53448">
    <property type="entry name" value="Nucleotide-diphospho-sugar transferases"/>
    <property type="match status" value="1"/>
</dbReference>
<gene>
    <name evidence="1" type="ORF">SAMN05660413_02360</name>
</gene>
<name>A0A1I5BGQ0_9FLAO</name>
<reference evidence="1 2" key="1">
    <citation type="submission" date="2016-10" db="EMBL/GenBank/DDBJ databases">
        <authorList>
            <person name="de Groot N.N."/>
        </authorList>
    </citation>
    <scope>NUCLEOTIDE SEQUENCE [LARGE SCALE GENOMIC DNA]</scope>
    <source>
        <strain evidence="1 2">DSM 17794</strain>
    </source>
</reference>
<dbReference type="InterPro" id="IPR029044">
    <property type="entry name" value="Nucleotide-diphossugar_trans"/>
</dbReference>
<dbReference type="GO" id="GO:0005829">
    <property type="term" value="C:cytosol"/>
    <property type="evidence" value="ECO:0007669"/>
    <property type="project" value="TreeGrafter"/>
</dbReference>
<sequence>MVDGLPNKKIAFIIQARMASTRLPGKILMPMPIGSDKSLLFRIVEGVKKIKIQKEIYIATSLDTKNDPLEAFCEINNIKCYRGSEDNVLSRFIDILKSGEFDYVVRLTGDNPIIDTNFLEKSLAAHANSQVDYTITKGLPTGMNFEIITTQALLSLEFQKLTKEDEEHVTLFLRKSGRYNLSTFEVEKNENLEGLRLTIDYPSDYLVLSAIFSIGHKFKIPAGLDLIKFCKDHYSWLFEVNKSNYQKKFINPWKKKYNK</sequence>
<dbReference type="PANTHER" id="PTHR42866">
    <property type="entry name" value="3-DEOXY-MANNO-OCTULOSONATE CYTIDYLYLTRANSFERASE"/>
    <property type="match status" value="1"/>
</dbReference>
<evidence type="ECO:0000313" key="2">
    <source>
        <dbReference type="Proteomes" id="UP000199153"/>
    </source>
</evidence>
<dbReference type="AlphaFoldDB" id="A0A1I5BGQ0"/>
<dbReference type="RefSeq" id="WP_175494802.1">
    <property type="nucleotide sequence ID" value="NZ_FOVL01000015.1"/>
</dbReference>
<dbReference type="Gene3D" id="3.90.550.10">
    <property type="entry name" value="Spore Coat Polysaccharide Biosynthesis Protein SpsA, Chain A"/>
    <property type="match status" value="1"/>
</dbReference>
<dbReference type="STRING" id="287099.SAMN05660413_02360"/>
<evidence type="ECO:0000313" key="1">
    <source>
        <dbReference type="EMBL" id="SFN73661.1"/>
    </source>
</evidence>
<accession>A0A1I5BGQ0</accession>
<dbReference type="InterPro" id="IPR003329">
    <property type="entry name" value="Cytidylyl_trans"/>
</dbReference>
<dbReference type="Proteomes" id="UP000199153">
    <property type="component" value="Unassembled WGS sequence"/>
</dbReference>
<dbReference type="Pfam" id="PF02348">
    <property type="entry name" value="CTP_transf_3"/>
    <property type="match status" value="1"/>
</dbReference>
<proteinExistence type="predicted"/>
<keyword evidence="2" id="KW-1185">Reference proteome</keyword>